<proteinExistence type="predicted"/>
<dbReference type="Pfam" id="PF14223">
    <property type="entry name" value="Retrotran_gag_2"/>
    <property type="match status" value="1"/>
</dbReference>
<feature type="domain" description="Reverse transcriptase Ty1/copia-type" evidence="3">
    <location>
        <begin position="437"/>
        <end position="497"/>
    </location>
</feature>
<feature type="signal peptide" evidence="2">
    <location>
        <begin position="1"/>
        <end position="16"/>
    </location>
</feature>
<evidence type="ECO:0000256" key="2">
    <source>
        <dbReference type="SAM" id="SignalP"/>
    </source>
</evidence>
<dbReference type="InterPro" id="IPR013103">
    <property type="entry name" value="RVT_2"/>
</dbReference>
<evidence type="ECO:0000259" key="3">
    <source>
        <dbReference type="Pfam" id="PF07727"/>
    </source>
</evidence>
<feature type="compositionally biased region" description="Low complexity" evidence="1">
    <location>
        <begin position="158"/>
        <end position="174"/>
    </location>
</feature>
<feature type="compositionally biased region" description="Low complexity" evidence="1">
    <location>
        <begin position="348"/>
        <end position="370"/>
    </location>
</feature>
<dbReference type="SUPFAM" id="SSF57756">
    <property type="entry name" value="Retrovirus zinc finger-like domains"/>
    <property type="match status" value="1"/>
</dbReference>
<accession>A0A2N9IN95</accession>
<dbReference type="SUPFAM" id="SSF56672">
    <property type="entry name" value="DNA/RNA polymerases"/>
    <property type="match status" value="1"/>
</dbReference>
<gene>
    <name evidence="4" type="ORF">FSB_LOCUS54928</name>
</gene>
<dbReference type="Pfam" id="PF07727">
    <property type="entry name" value="RVT_2"/>
    <property type="match status" value="2"/>
</dbReference>
<feature type="region of interest" description="Disordered" evidence="1">
    <location>
        <begin position="146"/>
        <end position="190"/>
    </location>
</feature>
<dbReference type="AlphaFoldDB" id="A0A2N9IN95"/>
<dbReference type="PANTHER" id="PTHR11439">
    <property type="entry name" value="GAG-POL-RELATED RETROTRANSPOSON"/>
    <property type="match status" value="1"/>
</dbReference>
<feature type="domain" description="Reverse transcriptase Ty1/copia-type" evidence="3">
    <location>
        <begin position="505"/>
        <end position="595"/>
    </location>
</feature>
<dbReference type="GO" id="GO:0008270">
    <property type="term" value="F:zinc ion binding"/>
    <property type="evidence" value="ECO:0007669"/>
    <property type="project" value="InterPro"/>
</dbReference>
<dbReference type="EMBL" id="OIVN01006177">
    <property type="protein sequence ID" value="SPD27046.1"/>
    <property type="molecule type" value="Genomic_DNA"/>
</dbReference>
<dbReference type="CDD" id="cd09272">
    <property type="entry name" value="RNase_HI_RT_Ty1"/>
    <property type="match status" value="1"/>
</dbReference>
<dbReference type="GO" id="GO:0003676">
    <property type="term" value="F:nucleic acid binding"/>
    <property type="evidence" value="ECO:0007669"/>
    <property type="project" value="InterPro"/>
</dbReference>
<evidence type="ECO:0000313" key="4">
    <source>
        <dbReference type="EMBL" id="SPD27046.1"/>
    </source>
</evidence>
<protein>
    <recommendedName>
        <fullName evidence="3">Reverse transcriptase Ty1/copia-type domain-containing protein</fullName>
    </recommendedName>
</protein>
<dbReference type="InterPro" id="IPR036875">
    <property type="entry name" value="Znf_CCHC_sf"/>
</dbReference>
<reference evidence="4" key="1">
    <citation type="submission" date="2018-02" db="EMBL/GenBank/DDBJ databases">
        <authorList>
            <person name="Cohen D.B."/>
            <person name="Kent A.D."/>
        </authorList>
    </citation>
    <scope>NUCLEOTIDE SEQUENCE</scope>
</reference>
<feature type="chain" id="PRO_5014996762" description="Reverse transcriptase Ty1/copia-type domain-containing protein" evidence="2">
    <location>
        <begin position="17"/>
        <end position="864"/>
    </location>
</feature>
<sequence>MILSALISSLTENILAYVVRCTTSREVWLTLERMFTAHSRARTMNIHYQLSTLKKGDSSIADYFHKFTGLVDTLAAIDQPLKQEEQISFLLAGLGSEYESFVTTVQMRTDLISIESLYGHLLSHELHLAQSQPKVDLNLAGAHFASRGGSSRGGRGGRFSNHSQSGRSSSGQRNYRGRGRGRGSSNNSSRPTCQICGKLGHVALTCYQRYDNSYSSDSNMQALLANPQSVTDDNWYADSGATHHLTADLANLNVRADEYQEAGTNPCGQCPDLFLGRVHYSARSPDPAQHYPLLLHHILGPHLHLKPSPSLNPVPVHSPNPILPLIRTHLQHPSLTSHPLQLPDISLPPETSSPPETASAPHASHTSSHPMITRSKNHITKPKPPPAGMIRYPLPKVLLAVAHTTMTEPEPTCFTTAAKSPAWRKAMNLEFDALLQNQTWTLVPSHPSQNIIGCKWVFRVKRKADGSVERHKARLVAKGFHQQAGVDYDETYSPVIKPTTDSSLFIYKTKFLTIYILIYVDDIIITYSKPAAIDDLLHSLTHDFAVKDLGTLNFFLGVEVISNPHGIILSQHRYIMDLLIRTKMSEAKPINTPMASTTNLSAFEGEPFPDHTLYRSTVGALQYLALTRPDIAFTVNKLSQFMQQPLLPHWQSVKRLLRYLKNTIHFGLQIYRNSFPFFQAFSDADWAGSRDDRRSTGSYCIFLGKNLISWSCKKQPTVARSSTEAEYKALANAAAEVQWLHSLLHELGHSSPSSSILWCDNIGATYLSANPVFHARTKHIEIDFHFVRDMVASKHLLVRFVSTHDQLADLLTKPLSSPRFVLLRSKLNVIPMPLDLRGSVKDNLQLQPTQRDKEDKDQQQIIKD</sequence>
<keyword evidence="2" id="KW-0732">Signal</keyword>
<dbReference type="InterPro" id="IPR043502">
    <property type="entry name" value="DNA/RNA_pol_sf"/>
</dbReference>
<dbReference type="PANTHER" id="PTHR11439:SF450">
    <property type="entry name" value="REVERSE TRANSCRIPTASE TY1_COPIA-TYPE DOMAIN-CONTAINING PROTEIN"/>
    <property type="match status" value="1"/>
</dbReference>
<name>A0A2N9IN95_FAGSY</name>
<feature type="region of interest" description="Disordered" evidence="1">
    <location>
        <begin position="335"/>
        <end position="387"/>
    </location>
</feature>
<evidence type="ECO:0000256" key="1">
    <source>
        <dbReference type="SAM" id="MobiDB-lite"/>
    </source>
</evidence>
<organism evidence="4">
    <name type="scientific">Fagus sylvatica</name>
    <name type="common">Beechnut</name>
    <dbReference type="NCBI Taxonomy" id="28930"/>
    <lineage>
        <taxon>Eukaryota</taxon>
        <taxon>Viridiplantae</taxon>
        <taxon>Streptophyta</taxon>
        <taxon>Embryophyta</taxon>
        <taxon>Tracheophyta</taxon>
        <taxon>Spermatophyta</taxon>
        <taxon>Magnoliopsida</taxon>
        <taxon>eudicotyledons</taxon>
        <taxon>Gunneridae</taxon>
        <taxon>Pentapetalae</taxon>
        <taxon>rosids</taxon>
        <taxon>fabids</taxon>
        <taxon>Fagales</taxon>
        <taxon>Fagaceae</taxon>
        <taxon>Fagus</taxon>
    </lineage>
</organism>